<organism evidence="2 3">
    <name type="scientific">Vigna angularis var. angularis</name>
    <dbReference type="NCBI Taxonomy" id="157739"/>
    <lineage>
        <taxon>Eukaryota</taxon>
        <taxon>Viridiplantae</taxon>
        <taxon>Streptophyta</taxon>
        <taxon>Embryophyta</taxon>
        <taxon>Tracheophyta</taxon>
        <taxon>Spermatophyta</taxon>
        <taxon>Magnoliopsida</taxon>
        <taxon>eudicotyledons</taxon>
        <taxon>Gunneridae</taxon>
        <taxon>Pentapetalae</taxon>
        <taxon>rosids</taxon>
        <taxon>fabids</taxon>
        <taxon>Fabales</taxon>
        <taxon>Fabaceae</taxon>
        <taxon>Papilionoideae</taxon>
        <taxon>50 kb inversion clade</taxon>
        <taxon>NPAAA clade</taxon>
        <taxon>indigoferoid/millettioid clade</taxon>
        <taxon>Phaseoleae</taxon>
        <taxon>Vigna</taxon>
    </lineage>
</organism>
<accession>A0A0S3T9F0</accession>
<keyword evidence="1" id="KW-1133">Transmembrane helix</keyword>
<keyword evidence="3" id="KW-1185">Reference proteome</keyword>
<dbReference type="Proteomes" id="UP000291084">
    <property type="component" value="Chromosome 11"/>
</dbReference>
<dbReference type="AlphaFoldDB" id="A0A0S3T9F0"/>
<evidence type="ECO:0000313" key="2">
    <source>
        <dbReference type="EMBL" id="BAU01855.1"/>
    </source>
</evidence>
<sequence length="101" mass="11463">MKEETRKAEAINRATSLQCPIKRLSPSAGSLFFTIQLAPDSALNSVTACSSGFHICAAWWSQSVWLGLYGICFFLLETIFLFLFSQHMNWIKPYLGLVWKK</sequence>
<keyword evidence="1" id="KW-0812">Transmembrane</keyword>
<evidence type="ECO:0000256" key="1">
    <source>
        <dbReference type="SAM" id="Phobius"/>
    </source>
</evidence>
<feature type="transmembrane region" description="Helical" evidence="1">
    <location>
        <begin position="66"/>
        <end position="84"/>
    </location>
</feature>
<protein>
    <submittedName>
        <fullName evidence="2">Uncharacterized protein</fullName>
    </submittedName>
</protein>
<proteinExistence type="predicted"/>
<gene>
    <name evidence="2" type="primary">Vigan.11G118800</name>
    <name evidence="2" type="ORF">VIGAN_11118800</name>
</gene>
<reference evidence="2 3" key="1">
    <citation type="journal article" date="2015" name="Sci. Rep.">
        <title>The power of single molecule real-time sequencing technology in the de novo assembly of a eukaryotic genome.</title>
        <authorList>
            <person name="Sakai H."/>
            <person name="Naito K."/>
            <person name="Ogiso-Tanaka E."/>
            <person name="Takahashi Y."/>
            <person name="Iseki K."/>
            <person name="Muto C."/>
            <person name="Satou K."/>
            <person name="Teruya K."/>
            <person name="Shiroma A."/>
            <person name="Shimoji M."/>
            <person name="Hirano T."/>
            <person name="Itoh T."/>
            <person name="Kaga A."/>
            <person name="Tomooka N."/>
        </authorList>
    </citation>
    <scope>NUCLEOTIDE SEQUENCE [LARGE SCALE GENOMIC DNA]</scope>
    <source>
        <strain evidence="3">cv. Shumari</strain>
    </source>
</reference>
<keyword evidence="1" id="KW-0472">Membrane</keyword>
<evidence type="ECO:0000313" key="3">
    <source>
        <dbReference type="Proteomes" id="UP000291084"/>
    </source>
</evidence>
<name>A0A0S3T9F0_PHAAN</name>
<dbReference type="EMBL" id="AP015044">
    <property type="protein sequence ID" value="BAU01855.1"/>
    <property type="molecule type" value="Genomic_DNA"/>
</dbReference>